<name>A0ACB9GBH3_CICIN</name>
<evidence type="ECO:0000313" key="1">
    <source>
        <dbReference type="EMBL" id="KAI3780553.1"/>
    </source>
</evidence>
<evidence type="ECO:0000313" key="2">
    <source>
        <dbReference type="Proteomes" id="UP001055811"/>
    </source>
</evidence>
<gene>
    <name evidence="1" type="ORF">L2E82_10537</name>
</gene>
<dbReference type="Proteomes" id="UP001055811">
    <property type="component" value="Linkage Group LG02"/>
</dbReference>
<sequence>MSGLEDRHDDEDSPFWPRGNATDAHSRILLIAIISLSVVVVVVTMLHVYARYKLRRQARHRAALRGIGIVARIHSDEPPKRGLEPTVIASLPILIYKDIDHKPDHSSLSPECAVCISTFEGGQMIRVLPNCQHHFHAECIDKWLGSQSSCPICRHEVDPGGAVMPLPREPSTRVGLGLGLRPASAPPLERTGSVAVAMEGTSEQMVQSSEKVNGTTSRLSSFRRMLSMDRASRRVNSCTQDGNEDLERQ</sequence>
<organism evidence="1 2">
    <name type="scientific">Cichorium intybus</name>
    <name type="common">Chicory</name>
    <dbReference type="NCBI Taxonomy" id="13427"/>
    <lineage>
        <taxon>Eukaryota</taxon>
        <taxon>Viridiplantae</taxon>
        <taxon>Streptophyta</taxon>
        <taxon>Embryophyta</taxon>
        <taxon>Tracheophyta</taxon>
        <taxon>Spermatophyta</taxon>
        <taxon>Magnoliopsida</taxon>
        <taxon>eudicotyledons</taxon>
        <taxon>Gunneridae</taxon>
        <taxon>Pentapetalae</taxon>
        <taxon>asterids</taxon>
        <taxon>campanulids</taxon>
        <taxon>Asterales</taxon>
        <taxon>Asteraceae</taxon>
        <taxon>Cichorioideae</taxon>
        <taxon>Cichorieae</taxon>
        <taxon>Cichoriinae</taxon>
        <taxon>Cichorium</taxon>
    </lineage>
</organism>
<keyword evidence="2" id="KW-1185">Reference proteome</keyword>
<proteinExistence type="predicted"/>
<reference evidence="1 2" key="2">
    <citation type="journal article" date="2022" name="Mol. Ecol. Resour.">
        <title>The genomes of chicory, endive, great burdock and yacon provide insights into Asteraceae paleo-polyploidization history and plant inulin production.</title>
        <authorList>
            <person name="Fan W."/>
            <person name="Wang S."/>
            <person name="Wang H."/>
            <person name="Wang A."/>
            <person name="Jiang F."/>
            <person name="Liu H."/>
            <person name="Zhao H."/>
            <person name="Xu D."/>
            <person name="Zhang Y."/>
        </authorList>
    </citation>
    <scope>NUCLEOTIDE SEQUENCE [LARGE SCALE GENOMIC DNA]</scope>
    <source>
        <strain evidence="2">cv. Punajuju</strain>
        <tissue evidence="1">Leaves</tissue>
    </source>
</reference>
<comment type="caution">
    <text evidence="1">The sequence shown here is derived from an EMBL/GenBank/DDBJ whole genome shotgun (WGS) entry which is preliminary data.</text>
</comment>
<reference evidence="2" key="1">
    <citation type="journal article" date="2022" name="Mol. Ecol. Resour.">
        <title>The genomes of chicory, endive, great burdock and yacon provide insights into Asteraceae palaeo-polyploidization history and plant inulin production.</title>
        <authorList>
            <person name="Fan W."/>
            <person name="Wang S."/>
            <person name="Wang H."/>
            <person name="Wang A."/>
            <person name="Jiang F."/>
            <person name="Liu H."/>
            <person name="Zhao H."/>
            <person name="Xu D."/>
            <person name="Zhang Y."/>
        </authorList>
    </citation>
    <scope>NUCLEOTIDE SEQUENCE [LARGE SCALE GENOMIC DNA]</scope>
    <source>
        <strain evidence="2">cv. Punajuju</strain>
    </source>
</reference>
<protein>
    <submittedName>
        <fullName evidence="1">Uncharacterized protein</fullName>
    </submittedName>
</protein>
<accession>A0ACB9GBH3</accession>
<dbReference type="EMBL" id="CM042010">
    <property type="protein sequence ID" value="KAI3780553.1"/>
    <property type="molecule type" value="Genomic_DNA"/>
</dbReference>